<keyword evidence="1" id="KW-1133">Transmembrane helix</keyword>
<feature type="transmembrane region" description="Helical" evidence="1">
    <location>
        <begin position="62"/>
        <end position="82"/>
    </location>
</feature>
<keyword evidence="3" id="KW-1185">Reference proteome</keyword>
<organism evidence="2 3">
    <name type="scientific">Alcanivorax nanhaiticus</name>
    <dbReference type="NCBI Taxonomy" id="1177154"/>
    <lineage>
        <taxon>Bacteria</taxon>
        <taxon>Pseudomonadati</taxon>
        <taxon>Pseudomonadota</taxon>
        <taxon>Gammaproteobacteria</taxon>
        <taxon>Oceanospirillales</taxon>
        <taxon>Alcanivoracaceae</taxon>
        <taxon>Alcanivorax</taxon>
    </lineage>
</organism>
<sequence length="172" mass="18650">MKRIYYFTKSLASVRGITNELQQAGIGENRLHVMGNDTMAIAQAHVHGTTPWEETDIMHSGFVGALTGMGVGLLAGFLLAGLDPWGMQLDSGTIIGATLFGTCFGAWLGGLHGVSSQNHHLTPYMDRVMEGDYLMMVDADDDAQAGKIEKVMAGHRHEAEEAGREEHFSPFD</sequence>
<dbReference type="STRING" id="1177154.Y5S_02751"/>
<evidence type="ECO:0008006" key="4">
    <source>
        <dbReference type="Google" id="ProtNLM"/>
    </source>
</evidence>
<dbReference type="Proteomes" id="UP000029444">
    <property type="component" value="Unassembled WGS sequence"/>
</dbReference>
<dbReference type="PATRIC" id="fig|1177154.3.peg.2784"/>
<keyword evidence="1" id="KW-0812">Transmembrane</keyword>
<name>A0A095TNI1_9GAMM</name>
<comment type="caution">
    <text evidence="2">The sequence shown here is derived from an EMBL/GenBank/DDBJ whole genome shotgun (WGS) entry which is preliminary data.</text>
</comment>
<feature type="transmembrane region" description="Helical" evidence="1">
    <location>
        <begin position="94"/>
        <end position="114"/>
    </location>
</feature>
<keyword evidence="1" id="KW-0472">Membrane</keyword>
<evidence type="ECO:0000313" key="2">
    <source>
        <dbReference type="EMBL" id="KGD63983.1"/>
    </source>
</evidence>
<dbReference type="EMBL" id="ARXV01000012">
    <property type="protein sequence ID" value="KGD63983.1"/>
    <property type="molecule type" value="Genomic_DNA"/>
</dbReference>
<evidence type="ECO:0000313" key="3">
    <source>
        <dbReference type="Proteomes" id="UP000029444"/>
    </source>
</evidence>
<protein>
    <recommendedName>
        <fullName evidence="4">DUF1269 domain-containing protein</fullName>
    </recommendedName>
</protein>
<dbReference type="AlphaFoldDB" id="A0A095TNI1"/>
<evidence type="ECO:0000256" key="1">
    <source>
        <dbReference type="SAM" id="Phobius"/>
    </source>
</evidence>
<gene>
    <name evidence="2" type="ORF">Y5S_02751</name>
</gene>
<dbReference type="eggNOG" id="ENOG5032W7W">
    <property type="taxonomic scope" value="Bacteria"/>
</dbReference>
<dbReference type="RefSeq" id="WP_035233771.1">
    <property type="nucleotide sequence ID" value="NZ_ARXV01000012.1"/>
</dbReference>
<reference evidence="2 3" key="1">
    <citation type="submission" date="2012-09" db="EMBL/GenBank/DDBJ databases">
        <title>Genome Sequence of alkane-degrading Bacterium Alcanivorax sp. 19-m-6.</title>
        <authorList>
            <person name="Lai Q."/>
            <person name="Shao Z."/>
        </authorList>
    </citation>
    <scope>NUCLEOTIDE SEQUENCE [LARGE SCALE GENOMIC DNA]</scope>
    <source>
        <strain evidence="2 3">19-m-6</strain>
    </source>
</reference>
<proteinExistence type="predicted"/>
<dbReference type="OrthoDB" id="5905880at2"/>
<accession>A0A095TNI1</accession>